<dbReference type="InterPro" id="IPR003675">
    <property type="entry name" value="Rce1/LyrA-like_dom"/>
</dbReference>
<feature type="transmembrane region" description="Helical" evidence="1">
    <location>
        <begin position="97"/>
        <end position="119"/>
    </location>
</feature>
<name>E1RJA1_METP4</name>
<feature type="transmembrane region" description="Helical" evidence="1">
    <location>
        <begin position="171"/>
        <end position="192"/>
    </location>
</feature>
<dbReference type="RefSeq" id="WP_013328797.1">
    <property type="nucleotide sequence ID" value="NC_014507.1"/>
</dbReference>
<dbReference type="GeneID" id="9743306"/>
<dbReference type="KEGG" id="mpi:Mpet_0848"/>
<dbReference type="PANTHER" id="PTHR35797">
    <property type="entry name" value="PROTEASE-RELATED"/>
    <property type="match status" value="1"/>
</dbReference>
<keyword evidence="1" id="KW-0812">Transmembrane</keyword>
<dbReference type="AlphaFoldDB" id="E1RJA1"/>
<dbReference type="InterPro" id="IPR042150">
    <property type="entry name" value="MmRce1-like"/>
</dbReference>
<keyword evidence="1" id="KW-0472">Membrane</keyword>
<feature type="transmembrane region" description="Helical" evidence="1">
    <location>
        <begin position="198"/>
        <end position="219"/>
    </location>
</feature>
<gene>
    <name evidence="3" type="ordered locus">Mpet_0848</name>
</gene>
<feature type="transmembrane region" description="Helical" evidence="1">
    <location>
        <begin position="24"/>
        <end position="42"/>
    </location>
</feature>
<dbReference type="STRING" id="679926.Mpet_0848"/>
<feature type="transmembrane region" description="Helical" evidence="1">
    <location>
        <begin position="226"/>
        <end position="244"/>
    </location>
</feature>
<reference evidence="3 4" key="1">
    <citation type="journal article" date="2010" name="Stand. Genomic Sci.">
        <title>Complete genome sequence of Methanoplanus petrolearius type strain (SEBR 4847).</title>
        <authorList>
            <person name="Brambilla E."/>
            <person name="Djao O.D."/>
            <person name="Daligault H."/>
            <person name="Lapidus A."/>
            <person name="Lucas S."/>
            <person name="Hammon N."/>
            <person name="Nolan M."/>
            <person name="Tice H."/>
            <person name="Cheng J.F."/>
            <person name="Han C."/>
            <person name="Tapia R."/>
            <person name="Goodwin L."/>
            <person name="Pitluck S."/>
            <person name="Liolios K."/>
            <person name="Ivanova N."/>
            <person name="Mavromatis K."/>
            <person name="Mikhailova N."/>
            <person name="Pati A."/>
            <person name="Chen A."/>
            <person name="Palaniappan K."/>
            <person name="Land M."/>
            <person name="Hauser L."/>
            <person name="Chang Y.J."/>
            <person name="Jeffries C.D."/>
            <person name="Rohde M."/>
            <person name="Spring S."/>
            <person name="Sikorski J."/>
            <person name="Goker M."/>
            <person name="Woyke T."/>
            <person name="Bristow J."/>
            <person name="Eisen J.A."/>
            <person name="Markowitz V."/>
            <person name="Hugenholtz P."/>
            <person name="Kyrpides N.C."/>
            <person name="Klenk H.P."/>
        </authorList>
    </citation>
    <scope>NUCLEOTIDE SEQUENCE [LARGE SCALE GENOMIC DNA]</scope>
    <source>
        <strain evidence="4">DSM 11571 / OCM 486 / SEBR 4847</strain>
    </source>
</reference>
<proteinExistence type="predicted"/>
<dbReference type="EMBL" id="CP002117">
    <property type="protein sequence ID" value="ADN35619.1"/>
    <property type="molecule type" value="Genomic_DNA"/>
</dbReference>
<dbReference type="OrthoDB" id="28575at2157"/>
<evidence type="ECO:0000313" key="3">
    <source>
        <dbReference type="EMBL" id="ADN35619.1"/>
    </source>
</evidence>
<dbReference type="eggNOG" id="arCOG02768">
    <property type="taxonomic scope" value="Archaea"/>
</dbReference>
<evidence type="ECO:0000256" key="1">
    <source>
        <dbReference type="SAM" id="Phobius"/>
    </source>
</evidence>
<evidence type="ECO:0000313" key="4">
    <source>
        <dbReference type="Proteomes" id="UP000006565"/>
    </source>
</evidence>
<keyword evidence="1" id="KW-1133">Transmembrane helix</keyword>
<dbReference type="GO" id="GO:0080120">
    <property type="term" value="P:CAAX-box protein maturation"/>
    <property type="evidence" value="ECO:0007669"/>
    <property type="project" value="UniProtKB-ARBA"/>
</dbReference>
<dbReference type="GO" id="GO:0004175">
    <property type="term" value="F:endopeptidase activity"/>
    <property type="evidence" value="ECO:0007669"/>
    <property type="project" value="UniProtKB-ARBA"/>
</dbReference>
<sequence length="288" mass="31756">MEQISWIFLPDPEDTPGAAARKKVIFFLVLAFALSAVGWVFVTKYTASGDRSGLVLATVFTMWCPGFAGLLTRFYFQRNLKGFGFCIGDYKWQIISFGLPVAVGLLIFGAAWVSGIAGFNSYMASTVFSLAYIPAFVYALGFNIFAAAGEEIGWRGLLVPEMAKFMGFTELALISGVIWTVWHLPLILFSTYNGAGPLWYSVLVFIPSVMGAGLILAWLRLKSGSVLTAILFHGFWNYFIQQFYPSLTVPTPASDMMLGEFGWACPIAYVLLAIVFWHYRSGLPAGIK</sequence>
<evidence type="ECO:0000259" key="2">
    <source>
        <dbReference type="Pfam" id="PF02517"/>
    </source>
</evidence>
<organism evidence="3 4">
    <name type="scientific">Methanolacinia petrolearia (strain DSM 11571 / OCM 486 / SEBR 4847)</name>
    <name type="common">Methanoplanus petrolearius</name>
    <dbReference type="NCBI Taxonomy" id="679926"/>
    <lineage>
        <taxon>Archaea</taxon>
        <taxon>Methanobacteriati</taxon>
        <taxon>Methanobacteriota</taxon>
        <taxon>Stenosarchaea group</taxon>
        <taxon>Methanomicrobia</taxon>
        <taxon>Methanomicrobiales</taxon>
        <taxon>Methanomicrobiaceae</taxon>
        <taxon>Methanolacinia</taxon>
    </lineage>
</organism>
<dbReference type="HOGENOM" id="CLU_064706_5_0_2"/>
<dbReference type="Pfam" id="PF02517">
    <property type="entry name" value="Rce1-like"/>
    <property type="match status" value="1"/>
</dbReference>
<dbReference type="PANTHER" id="PTHR35797:SF1">
    <property type="entry name" value="PROTEASE"/>
    <property type="match status" value="1"/>
</dbReference>
<keyword evidence="4" id="KW-1185">Reference proteome</keyword>
<dbReference type="Proteomes" id="UP000006565">
    <property type="component" value="Chromosome"/>
</dbReference>
<feature type="transmembrane region" description="Helical" evidence="1">
    <location>
        <begin position="256"/>
        <end position="279"/>
    </location>
</feature>
<accession>E1RJA1</accession>
<feature type="transmembrane region" description="Helical" evidence="1">
    <location>
        <begin position="131"/>
        <end position="150"/>
    </location>
</feature>
<feature type="domain" description="CAAX prenyl protease 2/Lysostaphin resistance protein A-like" evidence="2">
    <location>
        <begin position="136"/>
        <end position="239"/>
    </location>
</feature>
<protein>
    <submittedName>
        <fullName evidence="3">Abortive infection protein</fullName>
    </submittedName>
</protein>
<feature type="transmembrane region" description="Helical" evidence="1">
    <location>
        <begin position="54"/>
        <end position="76"/>
    </location>
</feature>